<proteinExistence type="predicted"/>
<feature type="domain" description="Retroviral polymerase SH3-like" evidence="1">
    <location>
        <begin position="10"/>
        <end position="62"/>
    </location>
</feature>
<evidence type="ECO:0000259" key="1">
    <source>
        <dbReference type="Pfam" id="PF25597"/>
    </source>
</evidence>
<dbReference type="Pfam" id="PF25597">
    <property type="entry name" value="SH3_retrovirus"/>
    <property type="match status" value="1"/>
</dbReference>
<dbReference type="InterPro" id="IPR057670">
    <property type="entry name" value="SH3_retrovirus"/>
</dbReference>
<evidence type="ECO:0000313" key="2">
    <source>
        <dbReference type="EMBL" id="RVX10568.1"/>
    </source>
</evidence>
<name>A0A438JNM1_VITVI</name>
<gene>
    <name evidence="2" type="ORF">CK203_017063</name>
</gene>
<sequence length="153" mass="17453">MCVWGCSFEVRIYNPQENKLDPRTISGYFIGYAKKSKGYRFYCPSHNTRIMESRNAKFLEYDLISGSNQFRNIAFDIDHTESQLSTSNDRLFVVHNTPQVQMGAEQTIVEVQLVIEVPQAVGNISVDQVDQELPDTFEQQVEPHTSLEDNGAT</sequence>
<protein>
    <recommendedName>
        <fullName evidence="1">Retroviral polymerase SH3-like domain-containing protein</fullName>
    </recommendedName>
</protein>
<evidence type="ECO:0000313" key="3">
    <source>
        <dbReference type="Proteomes" id="UP000288805"/>
    </source>
</evidence>
<dbReference type="Proteomes" id="UP000288805">
    <property type="component" value="Unassembled WGS sequence"/>
</dbReference>
<accession>A0A438JNM1</accession>
<reference evidence="2 3" key="1">
    <citation type="journal article" date="2018" name="PLoS Genet.">
        <title>Population sequencing reveals clonal diversity and ancestral inbreeding in the grapevine cultivar Chardonnay.</title>
        <authorList>
            <person name="Roach M.J."/>
            <person name="Johnson D.L."/>
            <person name="Bohlmann J."/>
            <person name="van Vuuren H.J."/>
            <person name="Jones S.J."/>
            <person name="Pretorius I.S."/>
            <person name="Schmidt S.A."/>
            <person name="Borneman A.R."/>
        </authorList>
    </citation>
    <scope>NUCLEOTIDE SEQUENCE [LARGE SCALE GENOMIC DNA]</scope>
    <source>
        <strain evidence="3">cv. Chardonnay</strain>
        <tissue evidence="2">Leaf</tissue>
    </source>
</reference>
<organism evidence="2 3">
    <name type="scientific">Vitis vinifera</name>
    <name type="common">Grape</name>
    <dbReference type="NCBI Taxonomy" id="29760"/>
    <lineage>
        <taxon>Eukaryota</taxon>
        <taxon>Viridiplantae</taxon>
        <taxon>Streptophyta</taxon>
        <taxon>Embryophyta</taxon>
        <taxon>Tracheophyta</taxon>
        <taxon>Spermatophyta</taxon>
        <taxon>Magnoliopsida</taxon>
        <taxon>eudicotyledons</taxon>
        <taxon>Gunneridae</taxon>
        <taxon>Pentapetalae</taxon>
        <taxon>rosids</taxon>
        <taxon>Vitales</taxon>
        <taxon>Vitaceae</taxon>
        <taxon>Viteae</taxon>
        <taxon>Vitis</taxon>
    </lineage>
</organism>
<comment type="caution">
    <text evidence="2">The sequence shown here is derived from an EMBL/GenBank/DDBJ whole genome shotgun (WGS) entry which is preliminary data.</text>
</comment>
<dbReference type="AlphaFoldDB" id="A0A438JNM1"/>
<dbReference type="EMBL" id="QGNW01000034">
    <property type="protein sequence ID" value="RVX10568.1"/>
    <property type="molecule type" value="Genomic_DNA"/>
</dbReference>